<proteinExistence type="predicted"/>
<dbReference type="AlphaFoldDB" id="A0A5V6NIV7"/>
<organism evidence="1">
    <name type="scientific">Salmonella enterica subsp. enterica serovar Poona</name>
    <dbReference type="NCBI Taxonomy" id="436295"/>
    <lineage>
        <taxon>Bacteria</taxon>
        <taxon>Pseudomonadati</taxon>
        <taxon>Pseudomonadota</taxon>
        <taxon>Gammaproteobacteria</taxon>
        <taxon>Enterobacterales</taxon>
        <taxon>Enterobacteriaceae</taxon>
        <taxon>Salmonella</taxon>
    </lineage>
</organism>
<comment type="caution">
    <text evidence="1">The sequence shown here is derived from an EMBL/GenBank/DDBJ whole genome shotgun (WGS) entry which is preliminary data.</text>
</comment>
<name>A0A5V6NIV7_SALET</name>
<gene>
    <name evidence="1" type="ORF">DLM27_23095</name>
</gene>
<dbReference type="Proteomes" id="UP000839895">
    <property type="component" value="Unassembled WGS sequence"/>
</dbReference>
<reference evidence="1" key="1">
    <citation type="submission" date="2018-05" db="EMBL/GenBank/DDBJ databases">
        <authorList>
            <person name="Ashton P.M."/>
            <person name="Dallman T."/>
            <person name="Nair S."/>
            <person name="De Pinna E."/>
            <person name="Peters T."/>
            <person name="Grant K."/>
        </authorList>
    </citation>
    <scope>NUCLEOTIDE SEQUENCE [LARGE SCALE GENOMIC DNA]</scope>
    <source>
        <strain evidence="1">127535</strain>
    </source>
</reference>
<accession>A0A5V6NIV7</accession>
<evidence type="ECO:0000313" key="1">
    <source>
        <dbReference type="EMBL" id="EBU8136518.1"/>
    </source>
</evidence>
<dbReference type="EMBL" id="AAHDIV010000035">
    <property type="protein sequence ID" value="EBU8136518.1"/>
    <property type="molecule type" value="Genomic_DNA"/>
</dbReference>
<sequence>MFQPAAKLTQAGPQSDTAIAFADRAGAVTGNNLSLGDCGAFLFVPSGIIPLSFVANPPGGLLTSHSAPITEVRICNV</sequence>
<protein>
    <submittedName>
        <fullName evidence="1">Uncharacterized protein</fullName>
    </submittedName>
</protein>